<protein>
    <submittedName>
        <fullName evidence="3">Glutamine amidotransferase class-II</fullName>
    </submittedName>
</protein>
<keyword evidence="3" id="KW-0808">Transferase</keyword>
<dbReference type="Pfam" id="PF13230">
    <property type="entry name" value="GATase_4"/>
    <property type="match status" value="1"/>
</dbReference>
<dbReference type="SUPFAM" id="SSF56235">
    <property type="entry name" value="N-terminal nucleophile aminohydrolases (Ntn hydrolases)"/>
    <property type="match status" value="1"/>
</dbReference>
<dbReference type="InterPro" id="IPR026869">
    <property type="entry name" value="EgtC-like"/>
</dbReference>
<dbReference type="PANTHER" id="PTHR42824:SF1">
    <property type="entry name" value="GLUTAMINE AMIDOTRANSFERASE YAFJ-RELATED"/>
    <property type="match status" value="1"/>
</dbReference>
<proteinExistence type="predicted"/>
<dbReference type="CDD" id="cd01908">
    <property type="entry name" value="YafJ"/>
    <property type="match status" value="1"/>
</dbReference>
<evidence type="ECO:0000256" key="1">
    <source>
        <dbReference type="ARBA" id="ARBA00022962"/>
    </source>
</evidence>
<dbReference type="Gene3D" id="3.60.20.10">
    <property type="entry name" value="Glutamine Phosphoribosylpyrophosphate, subunit 1, domain 1"/>
    <property type="match status" value="1"/>
</dbReference>
<dbReference type="KEGG" id="cyn:Cyan7425_1981"/>
<evidence type="ECO:0000313" key="3">
    <source>
        <dbReference type="EMBL" id="ACL44346.1"/>
    </source>
</evidence>
<gene>
    <name evidence="3" type="ordered locus">Cyan7425_1981</name>
</gene>
<dbReference type="eggNOG" id="COG0121">
    <property type="taxonomic scope" value="Bacteria"/>
</dbReference>
<evidence type="ECO:0000259" key="2">
    <source>
        <dbReference type="PROSITE" id="PS51278"/>
    </source>
</evidence>
<feature type="domain" description="Glutamine amidotransferase type-2" evidence="2">
    <location>
        <begin position="2"/>
        <end position="251"/>
    </location>
</feature>
<dbReference type="PROSITE" id="PS51278">
    <property type="entry name" value="GATASE_TYPE_2"/>
    <property type="match status" value="1"/>
</dbReference>
<accession>B8HTC0</accession>
<dbReference type="InterPro" id="IPR017932">
    <property type="entry name" value="GATase_2_dom"/>
</dbReference>
<dbReference type="OrthoDB" id="321954at2"/>
<dbReference type="EMBL" id="CP001344">
    <property type="protein sequence ID" value="ACL44346.1"/>
    <property type="molecule type" value="Genomic_DNA"/>
</dbReference>
<dbReference type="AlphaFoldDB" id="B8HTC0"/>
<dbReference type="STRING" id="395961.Cyan7425_1981"/>
<sequence length="257" mass="28989">MCQLLGMNCNVPTDICFSFEGFCARGGKTDQHRDGWGIAFFEGLGCRLLLDVRPAIDSPIATLVRQYPIHSTHVIAHIRKATQGGIALENCHPFRRELWGRYWVFAHNGDLKDFALPCGEMYRPVGETDSERAFCLLLNTLRKHFPSEKPPLAELLPVLQEITAVIAQFGTFNYLLADGEHFFAHCSTQLCFIVRQAPFAAAHLIDEDITVDFRELTRPTDRVAVIATTPLTDNERWTAMQPGELLVFQDGVPFYPH</sequence>
<reference evidence="3" key="1">
    <citation type="submission" date="2009-01" db="EMBL/GenBank/DDBJ databases">
        <title>Complete sequence of chromosome Cyanothece sp. PCC 7425.</title>
        <authorList>
            <consortium name="US DOE Joint Genome Institute"/>
            <person name="Lucas S."/>
            <person name="Copeland A."/>
            <person name="Lapidus A."/>
            <person name="Glavina del Rio T."/>
            <person name="Dalin E."/>
            <person name="Tice H."/>
            <person name="Bruce D."/>
            <person name="Goodwin L."/>
            <person name="Pitluck S."/>
            <person name="Sims D."/>
            <person name="Meineke L."/>
            <person name="Brettin T."/>
            <person name="Detter J.C."/>
            <person name="Han C."/>
            <person name="Larimer F."/>
            <person name="Land M."/>
            <person name="Hauser L."/>
            <person name="Kyrpides N."/>
            <person name="Ovchinnikova G."/>
            <person name="Liberton M."/>
            <person name="Stoeckel J."/>
            <person name="Banerjee A."/>
            <person name="Singh A."/>
            <person name="Page L."/>
            <person name="Sato H."/>
            <person name="Zhao L."/>
            <person name="Sherman L."/>
            <person name="Pakrasi H."/>
            <person name="Richardson P."/>
        </authorList>
    </citation>
    <scope>NUCLEOTIDE SEQUENCE</scope>
    <source>
        <strain evidence="3">PCC 7425</strain>
    </source>
</reference>
<dbReference type="HOGENOM" id="CLU_059273_0_0_3"/>
<name>B8HTC0_CYAP4</name>
<dbReference type="GO" id="GO:0016740">
    <property type="term" value="F:transferase activity"/>
    <property type="evidence" value="ECO:0007669"/>
    <property type="project" value="UniProtKB-KW"/>
</dbReference>
<dbReference type="InterPro" id="IPR029055">
    <property type="entry name" value="Ntn_hydrolases_N"/>
</dbReference>
<dbReference type="PANTHER" id="PTHR42824">
    <property type="entry name" value="GLUTAMINE AMIDOTRANSFERASE"/>
    <property type="match status" value="1"/>
</dbReference>
<keyword evidence="1 3" id="KW-0315">Glutamine amidotransferase</keyword>
<organism evidence="3">
    <name type="scientific">Cyanothece sp. (strain PCC 7425 / ATCC 29141)</name>
    <dbReference type="NCBI Taxonomy" id="395961"/>
    <lineage>
        <taxon>Bacteria</taxon>
        <taxon>Bacillati</taxon>
        <taxon>Cyanobacteriota</taxon>
        <taxon>Cyanophyceae</taxon>
        <taxon>Gomontiellales</taxon>
        <taxon>Cyanothecaceae</taxon>
        <taxon>Cyanothece</taxon>
    </lineage>
</organism>